<comment type="caution">
    <text evidence="2">The sequence shown here is derived from an EMBL/GenBank/DDBJ whole genome shotgun (WGS) entry which is preliminary data.</text>
</comment>
<name>A0ABU0M6L7_9HYPH</name>
<dbReference type="RefSeq" id="WP_266279417.1">
    <property type="nucleotide sequence ID" value="NZ_JAPKNF010000001.1"/>
</dbReference>
<dbReference type="Proteomes" id="UP001223743">
    <property type="component" value="Unassembled WGS sequence"/>
</dbReference>
<gene>
    <name evidence="2" type="ORF">QO015_002199</name>
</gene>
<organism evidence="2 3">
    <name type="scientific">Kaistia geumhonensis</name>
    <dbReference type="NCBI Taxonomy" id="410839"/>
    <lineage>
        <taxon>Bacteria</taxon>
        <taxon>Pseudomonadati</taxon>
        <taxon>Pseudomonadota</taxon>
        <taxon>Alphaproteobacteria</taxon>
        <taxon>Hyphomicrobiales</taxon>
        <taxon>Kaistiaceae</taxon>
        <taxon>Kaistia</taxon>
    </lineage>
</organism>
<evidence type="ECO:0000313" key="3">
    <source>
        <dbReference type="Proteomes" id="UP001223743"/>
    </source>
</evidence>
<accession>A0ABU0M6L7</accession>
<sequence>MKMMERIVAAVSFAVDYYCRVQIEHQEAVIAKGQKTSNREVRKPKAAKPAAAAAGATTPSLLTKGMLTPVGMPKKRH</sequence>
<dbReference type="EMBL" id="JAUSWJ010000001">
    <property type="protein sequence ID" value="MDQ0516586.1"/>
    <property type="molecule type" value="Genomic_DNA"/>
</dbReference>
<evidence type="ECO:0000313" key="2">
    <source>
        <dbReference type="EMBL" id="MDQ0516586.1"/>
    </source>
</evidence>
<protein>
    <submittedName>
        <fullName evidence="2">Uncharacterized protein</fullName>
    </submittedName>
</protein>
<proteinExistence type="predicted"/>
<keyword evidence="3" id="KW-1185">Reference proteome</keyword>
<evidence type="ECO:0000256" key="1">
    <source>
        <dbReference type="SAM" id="MobiDB-lite"/>
    </source>
</evidence>
<reference evidence="2 3" key="1">
    <citation type="submission" date="2023-07" db="EMBL/GenBank/DDBJ databases">
        <title>Genomic Encyclopedia of Type Strains, Phase IV (KMG-IV): sequencing the most valuable type-strain genomes for metagenomic binning, comparative biology and taxonomic classification.</title>
        <authorList>
            <person name="Goeker M."/>
        </authorList>
    </citation>
    <scope>NUCLEOTIDE SEQUENCE [LARGE SCALE GENOMIC DNA]</scope>
    <source>
        <strain evidence="2 3">B1-1</strain>
    </source>
</reference>
<feature type="compositionally biased region" description="Low complexity" evidence="1">
    <location>
        <begin position="47"/>
        <end position="59"/>
    </location>
</feature>
<feature type="region of interest" description="Disordered" evidence="1">
    <location>
        <begin position="34"/>
        <end position="77"/>
    </location>
</feature>